<dbReference type="InterPro" id="IPR044930">
    <property type="entry name" value="Homing_endonuclease_His-Me"/>
</dbReference>
<accession>L7THU3</accession>
<dbReference type="OrthoDB" id="21336at10239"/>
<dbReference type="InterPro" id="IPR044925">
    <property type="entry name" value="His-Me_finger_sf"/>
</dbReference>
<evidence type="ECO:0000313" key="2">
    <source>
        <dbReference type="EMBL" id="AGC34411.1"/>
    </source>
</evidence>
<proteinExistence type="predicted"/>
<evidence type="ECO:0000313" key="3">
    <source>
        <dbReference type="Proteomes" id="UP000011137"/>
    </source>
</evidence>
<dbReference type="EMBL" id="KC117377">
    <property type="protein sequence ID" value="AGC34411.1"/>
    <property type="molecule type" value="Genomic_DNA"/>
</dbReference>
<dbReference type="RefSeq" id="YP_007378947.1">
    <property type="nucleotide sequence ID" value="NC_020158.1"/>
</dbReference>
<reference evidence="2 3" key="1">
    <citation type="journal article" date="2013" name="J. Virol.">
        <title>Insights into head-tailed viruses infecting extremely halophilic archaea.</title>
        <authorList>
            <person name="Pietila M.K."/>
            <person name="Laurinmaki P."/>
            <person name="Russell D.A."/>
            <person name="Ko C.C."/>
            <person name="Jacobs-Sera D."/>
            <person name="Butcher S.J."/>
            <person name="Bamford D.H."/>
            <person name="Hendrix R.W."/>
        </authorList>
    </citation>
    <scope>NUCLEOTIDE SEQUENCE [LARGE SCALE GENOMIC DNA]</scope>
</reference>
<dbReference type="Gene3D" id="3.90.75.10">
    <property type="entry name" value="Homing Intron 3 (I-ppo) Encoded Endonuclease, Chain A"/>
    <property type="match status" value="1"/>
</dbReference>
<name>L7THU3_9CAUD</name>
<gene>
    <name evidence="2" type="primary">41</name>
    <name evidence="2" type="ORF">HVTV1_41</name>
</gene>
<dbReference type="GO" id="GO:0004519">
    <property type="term" value="F:endonuclease activity"/>
    <property type="evidence" value="ECO:0007669"/>
    <property type="project" value="InterPro"/>
</dbReference>
<dbReference type="Pfam" id="PF13392">
    <property type="entry name" value="HNH_3"/>
    <property type="match status" value="1"/>
</dbReference>
<feature type="domain" description="HNH nuclease" evidence="1">
    <location>
        <begin position="45"/>
        <end position="87"/>
    </location>
</feature>
<sequence length="161" mass="18705">MDGQSAARRFWDKVDRGDEDDCWEWQYHRNDDGYGQFGYEGRVELAHRVVLMLRGNSPGSQYVLHHCDNPACVNPDHLYIGTQQDNMDDWQERRDYEYPVGEDHPRSSLSNDDVAVIKWKLENTDMIQKEIADEYGVSREAIGEISRGATWEHVEAAEEVN</sequence>
<dbReference type="GeneID" id="14477282"/>
<organism evidence="2 3">
    <name type="scientific">Haloarcula vallismortis tailed virus 1</name>
    <dbReference type="NCBI Taxonomy" id="1262528"/>
    <lineage>
        <taxon>Viruses</taxon>
        <taxon>Duplodnaviria</taxon>
        <taxon>Heunggongvirae</taxon>
        <taxon>Uroviricota</taxon>
        <taxon>Caudoviricetes</taxon>
        <taxon>Thumleimavirales</taxon>
        <taxon>Druskaviridae</taxon>
        <taxon>Tredecimvirus</taxon>
        <taxon>Tredecimvirus thailandense</taxon>
        <taxon>Tredecimvirus HVTV1</taxon>
    </lineage>
</organism>
<protein>
    <recommendedName>
        <fullName evidence="1">HNH nuclease domain-containing protein</fullName>
    </recommendedName>
</protein>
<keyword evidence="3" id="KW-1185">Reference proteome</keyword>
<evidence type="ECO:0000259" key="1">
    <source>
        <dbReference type="Pfam" id="PF13392"/>
    </source>
</evidence>
<dbReference type="InterPro" id="IPR003615">
    <property type="entry name" value="HNH_nuc"/>
</dbReference>
<dbReference type="Proteomes" id="UP000011137">
    <property type="component" value="Segment"/>
</dbReference>
<dbReference type="KEGG" id="vg:14477282"/>
<dbReference type="SUPFAM" id="SSF54060">
    <property type="entry name" value="His-Me finger endonucleases"/>
    <property type="match status" value="1"/>
</dbReference>